<evidence type="ECO:0000256" key="1">
    <source>
        <dbReference type="SAM" id="Phobius"/>
    </source>
</evidence>
<keyword evidence="1" id="KW-0472">Membrane</keyword>
<comment type="caution">
    <text evidence="2">The sequence shown here is derived from an EMBL/GenBank/DDBJ whole genome shotgun (WGS) entry which is preliminary data.</text>
</comment>
<proteinExistence type="predicted"/>
<protein>
    <submittedName>
        <fullName evidence="2">Uncharacterized protein</fullName>
    </submittedName>
</protein>
<feature type="transmembrane region" description="Helical" evidence="1">
    <location>
        <begin position="6"/>
        <end position="22"/>
    </location>
</feature>
<reference evidence="2 3" key="1">
    <citation type="submission" date="2024-11" db="EMBL/GenBank/DDBJ databases">
        <title>Adaptive evolution of stress response genes in parasites aligns with host niche diversity.</title>
        <authorList>
            <person name="Hahn C."/>
            <person name="Resl P."/>
        </authorList>
    </citation>
    <scope>NUCLEOTIDE SEQUENCE [LARGE SCALE GENOMIC DNA]</scope>
    <source>
        <strain evidence="2">EGGRZ-B1_66</strain>
        <tissue evidence="2">Body</tissue>
    </source>
</reference>
<name>A0ABD2QI30_9PLAT</name>
<evidence type="ECO:0000313" key="2">
    <source>
        <dbReference type="EMBL" id="KAL3319203.1"/>
    </source>
</evidence>
<sequence>MALEHVEILFFFGIVAFGLVVFQHGIRSVGTPDLFPIVNFNDAWIACLKEEDITPSQYDYKNIDEKSNLGMETKQGLLSCLRSKKIVGYHIYREMPDNWYDMDARKCDAQSWCLNSKKQNASITTFAWTCDGSRLAMIWQNHAFDPCPPELNYMNQTTASSNCRGGIIVRFSKMWLCVDKDAAKVTELAWILH</sequence>
<keyword evidence="3" id="KW-1185">Reference proteome</keyword>
<dbReference type="EMBL" id="JBJKFK010000159">
    <property type="protein sequence ID" value="KAL3319203.1"/>
    <property type="molecule type" value="Genomic_DNA"/>
</dbReference>
<gene>
    <name evidence="2" type="ORF">Ciccas_002121</name>
</gene>
<accession>A0ABD2QI30</accession>
<dbReference type="Proteomes" id="UP001626550">
    <property type="component" value="Unassembled WGS sequence"/>
</dbReference>
<organism evidence="2 3">
    <name type="scientific">Cichlidogyrus casuarinus</name>
    <dbReference type="NCBI Taxonomy" id="1844966"/>
    <lineage>
        <taxon>Eukaryota</taxon>
        <taxon>Metazoa</taxon>
        <taxon>Spiralia</taxon>
        <taxon>Lophotrochozoa</taxon>
        <taxon>Platyhelminthes</taxon>
        <taxon>Monogenea</taxon>
        <taxon>Monopisthocotylea</taxon>
        <taxon>Dactylogyridea</taxon>
        <taxon>Ancyrocephalidae</taxon>
        <taxon>Cichlidogyrus</taxon>
    </lineage>
</organism>
<evidence type="ECO:0000313" key="3">
    <source>
        <dbReference type="Proteomes" id="UP001626550"/>
    </source>
</evidence>
<dbReference type="AlphaFoldDB" id="A0ABD2QI30"/>
<keyword evidence="1" id="KW-1133">Transmembrane helix</keyword>
<keyword evidence="1" id="KW-0812">Transmembrane</keyword>